<feature type="compositionally biased region" description="Basic and acidic residues" evidence="1">
    <location>
        <begin position="1"/>
        <end position="11"/>
    </location>
</feature>
<feature type="region of interest" description="Disordered" evidence="1">
    <location>
        <begin position="1"/>
        <end position="24"/>
    </location>
</feature>
<dbReference type="EMBL" id="MK072516">
    <property type="protein sequence ID" value="AYV86817.1"/>
    <property type="molecule type" value="Genomic_DNA"/>
</dbReference>
<sequence length="781" mass="91001">MSMDEFYRHISQDPQEENDLDSGDDEIAWSEELAHLKPQLLHSDYDSGTDTDGEVETYKEVVPSSTLKVSPRIQLFSKDRYFGLRQSWGFTPKEDEFSFDKLIKLLEEKSNDSSFHAQDSMDRKNTNIPISLRELLHRLKNDSNESKQGNESKSLLVDTFISPSSAQVRKLLKPLQQTFTTVVKGSVIPYGRNCLETTILNLIKKQDVQLITIESINNWNEKIRQPLSILQLGFNSIEHIQTSIFEYIREWLVSVSIEPTSVCILVFLINKSDLQFSTLSYKERDYVIGRHNQFVSKSQLLEWLKEKPVKYSFNRLFKLVARNEDIEDDEYRFKCLLGRLYQHGLTLRDAFGPFLPSYDWTDVLKKREKEKAFQATIAKVNGIPDMRFQNVQESLSHVPVWFEEEMNKRNTEHILIHDVVVNGYTRVYMDMCDYRFVVYKKDGFLYWSVLCMYSYNEWCEGLMHQYQYNFCHPLALLHAKSSVLGDWQNSRQVGGIIYDNVLTRALCQTLACSIHFTPRAFFTSGKFRLCNLRHLQLLSIPHRHFSTLSTNSTICPTDLLNTLPNTSLHKQDCSMMSYFSADSDWYEPWIEAPKLLSKPRSKSATKIQPPLADSFQYPSLDDVQDSYLYQLEHAREFHHPFIYTNARVVHNDTTKYRVDAAIRLKRGLTLEWSIRCDRPCKGIHDEQHPLWMHILGSENKRSCLDPSQLFRGGDFIQRTTCTELLLNWLTKPNKDLIIAINTDLGVGVGADSNVNGHERYKSFIINIYRQSIVDHLQMLWL</sequence>
<accession>A0A3G5AHY3</accession>
<proteinExistence type="predicted"/>
<protein>
    <submittedName>
        <fullName evidence="2">Uncharacterized protein</fullName>
    </submittedName>
</protein>
<feature type="compositionally biased region" description="Acidic residues" evidence="1">
    <location>
        <begin position="14"/>
        <end position="24"/>
    </location>
</feature>
<organism evidence="2">
    <name type="scientific">Sylvanvirus sp</name>
    <dbReference type="NCBI Taxonomy" id="2487774"/>
    <lineage>
        <taxon>Viruses</taxon>
    </lineage>
</organism>
<evidence type="ECO:0000313" key="2">
    <source>
        <dbReference type="EMBL" id="AYV86817.1"/>
    </source>
</evidence>
<name>A0A3G5AHY3_9VIRU</name>
<gene>
    <name evidence="2" type="ORF">Sylvanvirus10_14</name>
</gene>
<reference evidence="2" key="1">
    <citation type="submission" date="2018-10" db="EMBL/GenBank/DDBJ databases">
        <title>Hidden diversity of soil giant viruses.</title>
        <authorList>
            <person name="Schulz F."/>
            <person name="Alteio L."/>
            <person name="Goudeau D."/>
            <person name="Ryan E.M."/>
            <person name="Malmstrom R.R."/>
            <person name="Blanchard J."/>
            <person name="Woyke T."/>
        </authorList>
    </citation>
    <scope>NUCLEOTIDE SEQUENCE</scope>
    <source>
        <strain evidence="2">SYV1</strain>
    </source>
</reference>
<evidence type="ECO:0000256" key="1">
    <source>
        <dbReference type="SAM" id="MobiDB-lite"/>
    </source>
</evidence>